<feature type="domain" description="MobA/VirD2-like nuclease" evidence="2">
    <location>
        <begin position="65"/>
        <end position="163"/>
    </location>
</feature>
<feature type="compositionally biased region" description="Polar residues" evidence="1">
    <location>
        <begin position="166"/>
        <end position="176"/>
    </location>
</feature>
<dbReference type="InterPro" id="IPR005094">
    <property type="entry name" value="Endonuclease_MobA/VirD2"/>
</dbReference>
<dbReference type="Proteomes" id="UP001356095">
    <property type="component" value="Unassembled WGS sequence"/>
</dbReference>
<sequence>MIAKVMRGQDTLGLLKYLYGPGSANEHTDPHQVAAWRTLGVPDPGRTPEADLGVLARRLDRFVRPQVRRHVWHCAIRVAPTDRPLTDPEWEQVARRLASAGGVAPLGDERACRWVAVRHDGPQSHHIHLLATLARQDDTNPDIHNDALRLRQECRRLEDELGLRPTSASDNTSAPSPTRGETEKALREGRERPSRAVLERLARRAAATARAEEGFFAALGEGGALLRLRESAAGAVTGYALALPGDVAPDGQPVWFSGGSLAPDLSLPRVRSRFADAPPVPAPVHEGGPWAGLTRAVRAQGELWGPWGAGARASGVAALSDALTLAAATAPPSVAGAVGAAERDWSHAGRPPVRASATVAAARLREAARALAAADPQALGDEDACREAVREITSMVGQVAHWYRDRGWAPQERAAELAREHLVQVAGAGAGEDNTLTLTM</sequence>
<name>A0ABU7KFB6_9ACTN</name>
<evidence type="ECO:0000313" key="3">
    <source>
        <dbReference type="EMBL" id="MEE2040933.1"/>
    </source>
</evidence>
<protein>
    <recommendedName>
        <fullName evidence="2">MobA/VirD2-like nuclease domain-containing protein</fullName>
    </recommendedName>
</protein>
<gene>
    <name evidence="3" type="ORF">Q8791_27300</name>
</gene>
<reference evidence="3 4" key="1">
    <citation type="submission" date="2023-08" db="EMBL/GenBank/DDBJ databases">
        <authorList>
            <person name="Girao M."/>
            <person name="Carvalho M.F."/>
        </authorList>
    </citation>
    <scope>NUCLEOTIDE SEQUENCE [LARGE SCALE GENOMIC DNA]</scope>
    <source>
        <strain evidence="3 4">CT-R113</strain>
    </source>
</reference>
<comment type="caution">
    <text evidence="3">The sequence shown here is derived from an EMBL/GenBank/DDBJ whole genome shotgun (WGS) entry which is preliminary data.</text>
</comment>
<organism evidence="3 4">
    <name type="scientific">Nocardiopsis codii</name>
    <dbReference type="NCBI Taxonomy" id="3065942"/>
    <lineage>
        <taxon>Bacteria</taxon>
        <taxon>Bacillati</taxon>
        <taxon>Actinomycetota</taxon>
        <taxon>Actinomycetes</taxon>
        <taxon>Streptosporangiales</taxon>
        <taxon>Nocardiopsidaceae</taxon>
        <taxon>Nocardiopsis</taxon>
    </lineage>
</organism>
<feature type="compositionally biased region" description="Basic and acidic residues" evidence="1">
    <location>
        <begin position="180"/>
        <end position="193"/>
    </location>
</feature>
<dbReference type="RefSeq" id="WP_330094697.1">
    <property type="nucleotide sequence ID" value="NZ_JAUZMY010000037.1"/>
</dbReference>
<evidence type="ECO:0000259" key="2">
    <source>
        <dbReference type="Pfam" id="PF03432"/>
    </source>
</evidence>
<dbReference type="EMBL" id="JAUZMY010000037">
    <property type="protein sequence ID" value="MEE2040933.1"/>
    <property type="molecule type" value="Genomic_DNA"/>
</dbReference>
<dbReference type="Pfam" id="PF03432">
    <property type="entry name" value="Relaxase"/>
    <property type="match status" value="1"/>
</dbReference>
<proteinExistence type="predicted"/>
<accession>A0ABU7KFB6</accession>
<feature type="region of interest" description="Disordered" evidence="1">
    <location>
        <begin position="160"/>
        <end position="193"/>
    </location>
</feature>
<evidence type="ECO:0000313" key="4">
    <source>
        <dbReference type="Proteomes" id="UP001356095"/>
    </source>
</evidence>
<evidence type="ECO:0000256" key="1">
    <source>
        <dbReference type="SAM" id="MobiDB-lite"/>
    </source>
</evidence>
<keyword evidence="4" id="KW-1185">Reference proteome</keyword>